<dbReference type="SUPFAM" id="SSF53067">
    <property type="entry name" value="Actin-like ATPase domain"/>
    <property type="match status" value="1"/>
</dbReference>
<keyword evidence="2" id="KW-0418">Kinase</keyword>
<keyword evidence="1" id="KW-0119">Carbohydrate metabolism</keyword>
<evidence type="ECO:0000256" key="1">
    <source>
        <dbReference type="ARBA" id="ARBA00023277"/>
    </source>
</evidence>
<dbReference type="InterPro" id="IPR000600">
    <property type="entry name" value="ROK"/>
</dbReference>
<evidence type="ECO:0000313" key="3">
    <source>
        <dbReference type="Proteomes" id="UP000199397"/>
    </source>
</evidence>
<name>A0A1H4BPU8_9GAMM</name>
<dbReference type="EMBL" id="FNQP01000008">
    <property type="protein sequence ID" value="SEA50176.1"/>
    <property type="molecule type" value="Genomic_DNA"/>
</dbReference>
<dbReference type="CDD" id="cd24066">
    <property type="entry name" value="ASKHA_NBD_ROK_EcFRK-like"/>
    <property type="match status" value="1"/>
</dbReference>
<dbReference type="RefSeq" id="WP_093067482.1">
    <property type="nucleotide sequence ID" value="NZ_FNQP01000008.1"/>
</dbReference>
<dbReference type="InterPro" id="IPR049874">
    <property type="entry name" value="ROK_cs"/>
</dbReference>
<accession>A0A1H4BPU8</accession>
<protein>
    <submittedName>
        <fullName evidence="2">N-acetylglucosamine kinase</fullName>
    </submittedName>
</protein>
<reference evidence="2 3" key="1">
    <citation type="submission" date="2016-10" db="EMBL/GenBank/DDBJ databases">
        <authorList>
            <person name="de Groot N.N."/>
        </authorList>
    </citation>
    <scope>NUCLEOTIDE SEQUENCE [LARGE SCALE GENOMIC DNA]</scope>
    <source>
        <strain evidence="2 3">DSM 21228</strain>
    </source>
</reference>
<dbReference type="PANTHER" id="PTHR18964">
    <property type="entry name" value="ROK (REPRESSOR, ORF, KINASE) FAMILY"/>
    <property type="match status" value="1"/>
</dbReference>
<dbReference type="OrthoDB" id="9810372at2"/>
<dbReference type="AlphaFoldDB" id="A0A1H4BPU8"/>
<dbReference type="STRING" id="525918.SAMN05660964_01744"/>
<dbReference type="InterPro" id="IPR043129">
    <property type="entry name" value="ATPase_NBD"/>
</dbReference>
<dbReference type="Proteomes" id="UP000199397">
    <property type="component" value="Unassembled WGS sequence"/>
</dbReference>
<proteinExistence type="predicted"/>
<dbReference type="PANTHER" id="PTHR18964:SF174">
    <property type="entry name" value="D-ALLOSE KINASE-RELATED"/>
    <property type="match status" value="1"/>
</dbReference>
<dbReference type="PROSITE" id="PS01125">
    <property type="entry name" value="ROK"/>
    <property type="match status" value="1"/>
</dbReference>
<evidence type="ECO:0000313" key="2">
    <source>
        <dbReference type="EMBL" id="SEA50176.1"/>
    </source>
</evidence>
<organism evidence="2 3">
    <name type="scientific">Thiothrix caldifontis</name>
    <dbReference type="NCBI Taxonomy" id="525918"/>
    <lineage>
        <taxon>Bacteria</taxon>
        <taxon>Pseudomonadati</taxon>
        <taxon>Pseudomonadota</taxon>
        <taxon>Gammaproteobacteria</taxon>
        <taxon>Thiotrichales</taxon>
        <taxon>Thiotrichaceae</taxon>
        <taxon>Thiothrix</taxon>
    </lineage>
</organism>
<gene>
    <name evidence="2" type="ORF">SAMN05660964_01744</name>
</gene>
<dbReference type="Pfam" id="PF00480">
    <property type="entry name" value="ROK"/>
    <property type="match status" value="1"/>
</dbReference>
<sequence length="306" mass="32299">MHIGIDLGGTKIEVLLVDAQGREAFRKRLPTPQGQYDAILQTIKQLVTDAEQHAGQPCSVGIGTPGAISPATGLMKNANSVVLNGKPVHSDLEHLLQRQVRIENDANCLALSEATDGAAAGANLVFAVIVGTGTGAGIVVHGKVLTGANAIAGEWGHNPLPWPEATELPGKPCYCGKHGCIETWLSGSGFEAEYATATGISHNAATIVQLATQGDAQAEQLMQAYEERMAKSLAHVINILDPEVIVLGGGMSNIQRLYTNVPQRWGKYVFSDQVSTRLVAPHFGDSSGVRGAAWLGANHRLGKNDY</sequence>
<dbReference type="Gene3D" id="3.30.420.40">
    <property type="match status" value="2"/>
</dbReference>
<keyword evidence="3" id="KW-1185">Reference proteome</keyword>
<keyword evidence="2" id="KW-0808">Transferase</keyword>
<dbReference type="GO" id="GO:0004396">
    <property type="term" value="F:hexokinase activity"/>
    <property type="evidence" value="ECO:0007669"/>
    <property type="project" value="TreeGrafter"/>
</dbReference>